<name>A0A7U2QT09_ASPFN</name>
<proteinExistence type="predicted"/>
<accession>A0A7U2QT09</accession>
<evidence type="ECO:0000313" key="2">
    <source>
        <dbReference type="Proteomes" id="UP000596276"/>
    </source>
</evidence>
<keyword evidence="2" id="KW-1185">Reference proteome</keyword>
<dbReference type="Proteomes" id="UP000596276">
    <property type="component" value="Chromosome 5"/>
</dbReference>
<protein>
    <submittedName>
        <fullName evidence="1">Uncharacterized protein</fullName>
    </submittedName>
</protein>
<gene>
    <name evidence="1" type="ORF">F9C07_1633723</name>
</gene>
<dbReference type="EMBL" id="CP044621">
    <property type="protein sequence ID" value="QRD83743.1"/>
    <property type="molecule type" value="Genomic_DNA"/>
</dbReference>
<organism evidence="1 2">
    <name type="scientific">Aspergillus flavus (strain ATCC 200026 / FGSC A1120 / IAM 13836 / NRRL 3357 / JCM 12722 / SRRC 167)</name>
    <dbReference type="NCBI Taxonomy" id="332952"/>
    <lineage>
        <taxon>Eukaryota</taxon>
        <taxon>Fungi</taxon>
        <taxon>Dikarya</taxon>
        <taxon>Ascomycota</taxon>
        <taxon>Pezizomycotina</taxon>
        <taxon>Eurotiomycetes</taxon>
        <taxon>Eurotiomycetidae</taxon>
        <taxon>Eurotiales</taxon>
        <taxon>Aspergillaceae</taxon>
        <taxon>Aspergillus</taxon>
        <taxon>Aspergillus subgen. Circumdati</taxon>
    </lineage>
</organism>
<evidence type="ECO:0000313" key="1">
    <source>
        <dbReference type="EMBL" id="QRD83743.1"/>
    </source>
</evidence>
<dbReference type="AlphaFoldDB" id="A0A7U2QT09"/>
<reference evidence="2" key="1">
    <citation type="journal article" date="2021" name="G3 (Bethesda)">
        <title>Chromosome assembled and annotated genome sequence of Aspergillus flavus NRRL 3357.</title>
        <authorList>
            <person name="Skerker J.M."/>
            <person name="Pianalto K.M."/>
            <person name="Mondo S.J."/>
            <person name="Yang K."/>
            <person name="Arkin A.P."/>
            <person name="Keller N.P."/>
            <person name="Grigoriev I.V."/>
            <person name="Louise Glass N.L."/>
        </authorList>
    </citation>
    <scope>NUCLEOTIDE SEQUENCE [LARGE SCALE GENOMIC DNA]</scope>
    <source>
        <strain evidence="2">ATCC 200026 / FGSC A1120 / IAM 13836 / NRRL 3357 / JCM 12722 / SRRC 167</strain>
    </source>
</reference>
<sequence length="132" mass="15283">MEPTASKTEGSVPNPMRPEPPVRILVQTLTHLVPDNGNFERTDFILNRICQHHWNCDLRVPKFHWASYNNKFALNNRLCFLLVDYGPNLKMMTVCLYCPMSGQDNLCKEITTTVSKRPKIQAKLKEDVPFTY</sequence>
<dbReference type="VEuPathDB" id="FungiDB:F9C07_1633723"/>